<dbReference type="InterPro" id="IPR037118">
    <property type="entry name" value="Val-tRNA_synth_C_sf"/>
</dbReference>
<dbReference type="InterPro" id="IPR003593">
    <property type="entry name" value="AAA+_ATPase"/>
</dbReference>
<evidence type="ECO:0000256" key="2">
    <source>
        <dbReference type="ARBA" id="ARBA00022840"/>
    </source>
</evidence>
<dbReference type="GO" id="GO:0016887">
    <property type="term" value="F:ATP hydrolysis activity"/>
    <property type="evidence" value="ECO:0007669"/>
    <property type="project" value="InterPro"/>
</dbReference>
<feature type="region of interest" description="Disordered" evidence="3">
    <location>
        <begin position="546"/>
        <end position="575"/>
    </location>
</feature>
<dbReference type="STRING" id="229920.ADM99_00525"/>
<proteinExistence type="predicted"/>
<dbReference type="GO" id="GO:0003677">
    <property type="term" value="F:DNA binding"/>
    <property type="evidence" value="ECO:0007669"/>
    <property type="project" value="InterPro"/>
</dbReference>
<dbReference type="Proteomes" id="UP000050430">
    <property type="component" value="Unassembled WGS sequence"/>
</dbReference>
<dbReference type="InterPro" id="IPR003439">
    <property type="entry name" value="ABC_transporter-like_ATP-bd"/>
</dbReference>
<dbReference type="Gene3D" id="1.10.287.380">
    <property type="entry name" value="Valyl-tRNA synthetase, C-terminal domain"/>
    <property type="match status" value="1"/>
</dbReference>
<dbReference type="GO" id="GO:0005524">
    <property type="term" value="F:ATP binding"/>
    <property type="evidence" value="ECO:0007669"/>
    <property type="project" value="UniProtKB-KW"/>
</dbReference>
<dbReference type="Pfam" id="PF16326">
    <property type="entry name" value="ABC_tran_CTD"/>
    <property type="match status" value="1"/>
</dbReference>
<dbReference type="PANTHER" id="PTHR42855:SF2">
    <property type="entry name" value="DRUG RESISTANCE ABC TRANSPORTER,ATP-BINDING PROTEIN"/>
    <property type="match status" value="1"/>
</dbReference>
<evidence type="ECO:0000256" key="1">
    <source>
        <dbReference type="ARBA" id="ARBA00022741"/>
    </source>
</evidence>
<dbReference type="InterPro" id="IPR032524">
    <property type="entry name" value="ABC_tran_C"/>
</dbReference>
<keyword evidence="2" id="KW-0067">ATP-binding</keyword>
<dbReference type="PATRIC" id="fig|229920.5.peg.3237"/>
<dbReference type="SUPFAM" id="SSF52540">
    <property type="entry name" value="P-loop containing nucleoside triphosphate hydrolases"/>
    <property type="match status" value="2"/>
</dbReference>
<protein>
    <recommendedName>
        <fullName evidence="4">ABC transporter domain-containing protein</fullName>
    </recommendedName>
</protein>
<gene>
    <name evidence="5" type="ORF">ADM99_00525</name>
</gene>
<dbReference type="InterPro" id="IPR032781">
    <property type="entry name" value="ABC_tran_Xtn"/>
</dbReference>
<dbReference type="InterPro" id="IPR027417">
    <property type="entry name" value="P-loop_NTPase"/>
</dbReference>
<dbReference type="AlphaFoldDB" id="A0A0P6WY68"/>
<dbReference type="OrthoDB" id="9801441at2"/>
<evidence type="ECO:0000313" key="5">
    <source>
        <dbReference type="EMBL" id="KPL75135.1"/>
    </source>
</evidence>
<evidence type="ECO:0000256" key="3">
    <source>
        <dbReference type="SAM" id="MobiDB-lite"/>
    </source>
</evidence>
<keyword evidence="6" id="KW-1185">Reference proteome</keyword>
<name>A0A0P6WY68_9CHLR</name>
<dbReference type="CDD" id="cd03221">
    <property type="entry name" value="ABCF_EF-3"/>
    <property type="match status" value="2"/>
</dbReference>
<sequence length="634" mass="71143">MPLLTIERLGKSFGAVDLFTDITVSLPEKARVGLVGPNGVGKTTLLRIIIGEEDASTGSVFRARGLRTGYLPQEANLDGEQTLWQECLKPFENLLARQKELHRLEEAMSKPDAPVDLLDSYGRLQHEYEVAGGYIYETWIHQTLTGLGFSDEDARRPLNQLSGGQKTRALLARLLLSQPDLLLLDEPNNHLDIAALEWLENTLKDFSGAVLVISHDRFFLDQVADTIWEMDNGFETYHGNYSAYQQQREERRIRLLKEVEAQQEFIQKEQEYIRRNMAGQNTRQAQGRLKRLERFLEEKKLDRPMTSDALHLRLTPTNRSGDLVIKTTGLSVGYADEGRPLFVVPDLILLRGECAAVIGPNGAGKTTLLKTLLGQLAPLAGEAEMGASLKIGYFAQAHEGLNPNNTLIEEINRSAPKMLPGEVRDYLAKFLFTGDDVFKQVSLLSGGERGRLALACLALSGANLLLLDEPTNHLDLSSQDALQEVLQDFDGTILLVSHDRYLIDALATQIWDVLPDERVMKVFPGTYSEYAAFRRQEKENINKIETGKKAASPAANTLSPKAKSSRPSHKQQETMKRLEARISDLEKELDAISRQLENPPVDSQKVLDLGNRFNQIQKELEDQMQKWETLSTEM</sequence>
<dbReference type="Gene3D" id="3.40.50.300">
    <property type="entry name" value="P-loop containing nucleotide triphosphate hydrolases"/>
    <property type="match status" value="2"/>
</dbReference>
<accession>A0A0P6WY68</accession>
<dbReference type="SMART" id="SM00382">
    <property type="entry name" value="AAA"/>
    <property type="match status" value="2"/>
</dbReference>
<dbReference type="PROSITE" id="PS00211">
    <property type="entry name" value="ABC_TRANSPORTER_1"/>
    <property type="match status" value="1"/>
</dbReference>
<evidence type="ECO:0000313" key="6">
    <source>
        <dbReference type="Proteomes" id="UP000050430"/>
    </source>
</evidence>
<dbReference type="InterPro" id="IPR051309">
    <property type="entry name" value="ABCF_ATPase"/>
</dbReference>
<dbReference type="EMBL" id="LGCK01000001">
    <property type="protein sequence ID" value="KPL75135.1"/>
    <property type="molecule type" value="Genomic_DNA"/>
</dbReference>
<comment type="caution">
    <text evidence="5">The sequence shown here is derived from an EMBL/GenBank/DDBJ whole genome shotgun (WGS) entry which is preliminary data.</text>
</comment>
<dbReference type="PANTHER" id="PTHR42855">
    <property type="entry name" value="ABC TRANSPORTER ATP-BINDING SUBUNIT"/>
    <property type="match status" value="1"/>
</dbReference>
<dbReference type="PROSITE" id="PS50893">
    <property type="entry name" value="ABC_TRANSPORTER_2"/>
    <property type="match status" value="2"/>
</dbReference>
<evidence type="ECO:0000259" key="4">
    <source>
        <dbReference type="PROSITE" id="PS50893"/>
    </source>
</evidence>
<organism evidence="5 6">
    <name type="scientific">Leptolinea tardivitalis</name>
    <dbReference type="NCBI Taxonomy" id="229920"/>
    <lineage>
        <taxon>Bacteria</taxon>
        <taxon>Bacillati</taxon>
        <taxon>Chloroflexota</taxon>
        <taxon>Anaerolineae</taxon>
        <taxon>Anaerolineales</taxon>
        <taxon>Anaerolineaceae</taxon>
        <taxon>Leptolinea</taxon>
    </lineage>
</organism>
<dbReference type="FunFam" id="3.40.50.300:FF:000011">
    <property type="entry name" value="Putative ABC transporter ATP-binding component"/>
    <property type="match status" value="1"/>
</dbReference>
<reference evidence="5 6" key="1">
    <citation type="submission" date="2015-07" db="EMBL/GenBank/DDBJ databases">
        <title>Genome sequence of Leptolinea tardivitalis DSM 16556.</title>
        <authorList>
            <person name="Hemp J."/>
            <person name="Ward L.M."/>
            <person name="Pace L.A."/>
            <person name="Fischer W.W."/>
        </authorList>
    </citation>
    <scope>NUCLEOTIDE SEQUENCE [LARGE SCALE GENOMIC DNA]</scope>
    <source>
        <strain evidence="5 6">YMTK-2</strain>
    </source>
</reference>
<dbReference type="Pfam" id="PF00005">
    <property type="entry name" value="ABC_tran"/>
    <property type="match status" value="2"/>
</dbReference>
<keyword evidence="1" id="KW-0547">Nucleotide-binding</keyword>
<dbReference type="Pfam" id="PF12848">
    <property type="entry name" value="ABC_tran_Xtn"/>
    <property type="match status" value="1"/>
</dbReference>
<feature type="domain" description="ABC transporter" evidence="4">
    <location>
        <begin position="325"/>
        <end position="549"/>
    </location>
</feature>
<feature type="domain" description="ABC transporter" evidence="4">
    <location>
        <begin position="4"/>
        <end position="257"/>
    </location>
</feature>
<dbReference type="InterPro" id="IPR017871">
    <property type="entry name" value="ABC_transporter-like_CS"/>
</dbReference>
<dbReference type="RefSeq" id="WP_062420654.1">
    <property type="nucleotide sequence ID" value="NZ_BBYA01000003.1"/>
</dbReference>